<evidence type="ECO:0000256" key="4">
    <source>
        <dbReference type="ARBA" id="ARBA00023284"/>
    </source>
</evidence>
<evidence type="ECO:0000256" key="1">
    <source>
        <dbReference type="ARBA" id="ARBA00004196"/>
    </source>
</evidence>
<dbReference type="InterPro" id="IPR017937">
    <property type="entry name" value="Thioredoxin_CS"/>
</dbReference>
<keyword evidence="3" id="KW-1015">Disulfide bond</keyword>
<evidence type="ECO:0000256" key="2">
    <source>
        <dbReference type="ARBA" id="ARBA00022748"/>
    </source>
</evidence>
<dbReference type="SUPFAM" id="SSF52833">
    <property type="entry name" value="Thioredoxin-like"/>
    <property type="match status" value="1"/>
</dbReference>
<dbReference type="RefSeq" id="WP_194120832.1">
    <property type="nucleotide sequence ID" value="NZ_JACYGY010000001.1"/>
</dbReference>
<dbReference type="EMBL" id="JACYGY010000001">
    <property type="protein sequence ID" value="MBE9462643.1"/>
    <property type="molecule type" value="Genomic_DNA"/>
</dbReference>
<dbReference type="Pfam" id="PF13905">
    <property type="entry name" value="Thioredoxin_8"/>
    <property type="match status" value="1"/>
</dbReference>
<evidence type="ECO:0000256" key="3">
    <source>
        <dbReference type="ARBA" id="ARBA00023157"/>
    </source>
</evidence>
<proteinExistence type="predicted"/>
<comment type="caution">
    <text evidence="6">The sequence shown here is derived from an EMBL/GenBank/DDBJ whole genome shotgun (WGS) entry which is preliminary data.</text>
</comment>
<evidence type="ECO:0000313" key="6">
    <source>
        <dbReference type="EMBL" id="MBE9462643.1"/>
    </source>
</evidence>
<evidence type="ECO:0000259" key="5">
    <source>
        <dbReference type="PROSITE" id="PS51352"/>
    </source>
</evidence>
<dbReference type="InterPro" id="IPR036249">
    <property type="entry name" value="Thioredoxin-like_sf"/>
</dbReference>
<protein>
    <submittedName>
        <fullName evidence="6">TlpA family protein disulfide reductase</fullName>
    </submittedName>
</protein>
<dbReference type="InterPro" id="IPR013766">
    <property type="entry name" value="Thioredoxin_domain"/>
</dbReference>
<dbReference type="PROSITE" id="PS51352">
    <property type="entry name" value="THIOREDOXIN_2"/>
    <property type="match status" value="1"/>
</dbReference>
<dbReference type="InterPro" id="IPR050553">
    <property type="entry name" value="Thioredoxin_ResA/DsbE_sf"/>
</dbReference>
<dbReference type="PROSITE" id="PS00194">
    <property type="entry name" value="THIOREDOXIN_1"/>
    <property type="match status" value="1"/>
</dbReference>
<evidence type="ECO:0000313" key="7">
    <source>
        <dbReference type="Proteomes" id="UP000634134"/>
    </source>
</evidence>
<sequence>MANDVFSSNTKRYSAYITIIANSINSEFPTIICDVSSKNTFQRDTLVAVNGHYKKDFNLLHPIYVTLYSPGNKTQIYLAPGYKSVVKLDLDRSVYTFEGDGYLGNSYLRDVFLAVSGKVPKVKENNVVAAPEDFIVKATRLANKRDSVYQQYINIYSSVIKSDSVIAKLFQIEKEENRFFLPRVLMNYASSRELPFTDRQSFFEKYINTLPQIQEPADSLSSENKRYFFPNLVGYYADAAYAAGDSSKIAKIGIYAYMLEISKKQFIGSTQSYLIDYYLSMLTNFTKIYNPEYPSIISLINAYKTYLGESRTHFLLKKVSDLQAIDITGEVVKKYKLITESGKEIELGQKLAPVTIVDVWATWCGPCLKSFPAMTKLKDTYRNDSSVKFIWISVDRKKEKWNATIKKLKLDTNNSFWIPGGNTSKFAEDLDIKMLPRYVIINKDGKILALNAPGISPNEKKLTSLIDHYRTIR</sequence>
<reference evidence="7" key="1">
    <citation type="submission" date="2023-07" db="EMBL/GenBank/DDBJ databases">
        <title>Dyadobacter sp. nov 'subterranea' isolated from contaminted grondwater.</title>
        <authorList>
            <person name="Szabo I."/>
            <person name="Al-Omari J."/>
            <person name="Szerdahelyi S.G."/>
            <person name="Rado J."/>
        </authorList>
    </citation>
    <scope>NUCLEOTIDE SEQUENCE [LARGE SCALE GENOMIC DNA]</scope>
    <source>
        <strain evidence="7">UP-52</strain>
    </source>
</reference>
<comment type="subcellular location">
    <subcellularLocation>
        <location evidence="1">Cell envelope</location>
    </subcellularLocation>
</comment>
<dbReference type="Gene3D" id="3.40.30.10">
    <property type="entry name" value="Glutaredoxin"/>
    <property type="match status" value="1"/>
</dbReference>
<gene>
    <name evidence="6" type="ORF">IEE83_12180</name>
</gene>
<keyword evidence="7" id="KW-1185">Reference proteome</keyword>
<feature type="domain" description="Thioredoxin" evidence="5">
    <location>
        <begin position="313"/>
        <end position="471"/>
    </location>
</feature>
<dbReference type="CDD" id="cd02966">
    <property type="entry name" value="TlpA_like_family"/>
    <property type="match status" value="1"/>
</dbReference>
<keyword evidence="4" id="KW-0676">Redox-active center</keyword>
<name>A0ABR9WAY9_9BACT</name>
<dbReference type="PANTHER" id="PTHR42852">
    <property type="entry name" value="THIOL:DISULFIDE INTERCHANGE PROTEIN DSBE"/>
    <property type="match status" value="1"/>
</dbReference>
<dbReference type="PANTHER" id="PTHR42852:SF6">
    <property type="entry name" value="THIOL:DISULFIDE INTERCHANGE PROTEIN DSBE"/>
    <property type="match status" value="1"/>
</dbReference>
<organism evidence="6 7">
    <name type="scientific">Dyadobacter subterraneus</name>
    <dbReference type="NCBI Taxonomy" id="2773304"/>
    <lineage>
        <taxon>Bacteria</taxon>
        <taxon>Pseudomonadati</taxon>
        <taxon>Bacteroidota</taxon>
        <taxon>Cytophagia</taxon>
        <taxon>Cytophagales</taxon>
        <taxon>Spirosomataceae</taxon>
        <taxon>Dyadobacter</taxon>
    </lineage>
</organism>
<accession>A0ABR9WAY9</accession>
<keyword evidence="2" id="KW-0201">Cytochrome c-type biogenesis</keyword>
<dbReference type="Proteomes" id="UP000634134">
    <property type="component" value="Unassembled WGS sequence"/>
</dbReference>
<dbReference type="InterPro" id="IPR012336">
    <property type="entry name" value="Thioredoxin-like_fold"/>
</dbReference>